<evidence type="ECO:0000313" key="1">
    <source>
        <dbReference type="EMBL" id="KAA6402412.1"/>
    </source>
</evidence>
<sequence length="263" mass="28938">MQTIDLVPNYTVNGIVELYGNITAPQYVQTGYNIYYGVDQILHTHTGSYSSAVYTGLIHMMTGSGGVTVTVSKQSTYWATRVTEILTQDIVTSITGSQTQIPITSDLANGGIINNMIQTGNIQETENIFYNTTLCVGTKAVKVYYPHKFMLAWKMATDDSFMRGYNASKMGARTNIQVSLSGSLTEGIVGTELIKRAADENQNNLISFIATRAYPTPTYAQITPQMHYLCDTIIRFTFNDAPDPQVLNFEIIGEVSGTMIRSG</sequence>
<dbReference type="AlphaFoldDB" id="A0A5J4X6B5"/>
<name>A0A5J4X6B5_9EUKA</name>
<gene>
    <name evidence="1" type="ORF">EZS28_002058</name>
</gene>
<comment type="caution">
    <text evidence="1">The sequence shown here is derived from an EMBL/GenBank/DDBJ whole genome shotgun (WGS) entry which is preliminary data.</text>
</comment>
<reference evidence="1 2" key="1">
    <citation type="submission" date="2019-03" db="EMBL/GenBank/DDBJ databases">
        <title>Single cell metagenomics reveals metabolic interactions within the superorganism composed of flagellate Streblomastix strix and complex community of Bacteroidetes bacteria on its surface.</title>
        <authorList>
            <person name="Treitli S.C."/>
            <person name="Kolisko M."/>
            <person name="Husnik F."/>
            <person name="Keeling P."/>
            <person name="Hampl V."/>
        </authorList>
    </citation>
    <scope>NUCLEOTIDE SEQUENCE [LARGE SCALE GENOMIC DNA]</scope>
    <source>
        <strain evidence="1">ST1C</strain>
    </source>
</reference>
<organism evidence="1 2">
    <name type="scientific">Streblomastix strix</name>
    <dbReference type="NCBI Taxonomy" id="222440"/>
    <lineage>
        <taxon>Eukaryota</taxon>
        <taxon>Metamonada</taxon>
        <taxon>Preaxostyla</taxon>
        <taxon>Oxymonadida</taxon>
        <taxon>Streblomastigidae</taxon>
        <taxon>Streblomastix</taxon>
    </lineage>
</organism>
<protein>
    <submittedName>
        <fullName evidence="1">Uncharacterized protein</fullName>
    </submittedName>
</protein>
<dbReference type="EMBL" id="SNRW01000239">
    <property type="protein sequence ID" value="KAA6402412.1"/>
    <property type="molecule type" value="Genomic_DNA"/>
</dbReference>
<accession>A0A5J4X6B5</accession>
<dbReference type="Proteomes" id="UP000324800">
    <property type="component" value="Unassembled WGS sequence"/>
</dbReference>
<evidence type="ECO:0000313" key="2">
    <source>
        <dbReference type="Proteomes" id="UP000324800"/>
    </source>
</evidence>
<proteinExistence type="predicted"/>